<protein>
    <recommendedName>
        <fullName evidence="10">Integrase</fullName>
    </recommendedName>
</protein>
<keyword evidence="3 5" id="KW-0238">DNA-binding</keyword>
<dbReference type="SUPFAM" id="SSF56349">
    <property type="entry name" value="DNA breaking-rejoining enzymes"/>
    <property type="match status" value="1"/>
</dbReference>
<name>A0AAP8U6T7_BRELA</name>
<evidence type="ECO:0000259" key="7">
    <source>
        <dbReference type="PROSITE" id="PS51900"/>
    </source>
</evidence>
<evidence type="ECO:0000256" key="1">
    <source>
        <dbReference type="ARBA" id="ARBA00008857"/>
    </source>
</evidence>
<evidence type="ECO:0000259" key="6">
    <source>
        <dbReference type="PROSITE" id="PS51898"/>
    </source>
</evidence>
<evidence type="ECO:0000313" key="9">
    <source>
        <dbReference type="Proteomes" id="UP000239759"/>
    </source>
</evidence>
<dbReference type="Gene3D" id="1.10.150.130">
    <property type="match status" value="1"/>
</dbReference>
<dbReference type="InterPro" id="IPR010998">
    <property type="entry name" value="Integrase_recombinase_N"/>
</dbReference>
<comment type="similarity">
    <text evidence="1">Belongs to the 'phage' integrase family.</text>
</comment>
<feature type="domain" description="Tyr recombinase" evidence="6">
    <location>
        <begin position="108"/>
        <end position="285"/>
    </location>
</feature>
<evidence type="ECO:0000256" key="2">
    <source>
        <dbReference type="ARBA" id="ARBA00022908"/>
    </source>
</evidence>
<dbReference type="Proteomes" id="UP000239759">
    <property type="component" value="Unassembled WGS sequence"/>
</dbReference>
<evidence type="ECO:0008006" key="10">
    <source>
        <dbReference type="Google" id="ProtNLM"/>
    </source>
</evidence>
<accession>A0AAP8U6T7</accession>
<dbReference type="PROSITE" id="PS51898">
    <property type="entry name" value="TYR_RECOMBINASE"/>
    <property type="match status" value="1"/>
</dbReference>
<dbReference type="Pfam" id="PF02899">
    <property type="entry name" value="Phage_int_SAM_1"/>
    <property type="match status" value="1"/>
</dbReference>
<dbReference type="GO" id="GO:0003677">
    <property type="term" value="F:DNA binding"/>
    <property type="evidence" value="ECO:0007669"/>
    <property type="project" value="UniProtKB-UniRule"/>
</dbReference>
<dbReference type="PROSITE" id="PS51900">
    <property type="entry name" value="CB"/>
    <property type="match status" value="1"/>
</dbReference>
<dbReference type="GO" id="GO:0015074">
    <property type="term" value="P:DNA integration"/>
    <property type="evidence" value="ECO:0007669"/>
    <property type="project" value="UniProtKB-KW"/>
</dbReference>
<dbReference type="PANTHER" id="PTHR30349">
    <property type="entry name" value="PHAGE INTEGRASE-RELATED"/>
    <property type="match status" value="1"/>
</dbReference>
<dbReference type="Gene3D" id="1.10.443.10">
    <property type="entry name" value="Intergrase catalytic core"/>
    <property type="match status" value="1"/>
</dbReference>
<dbReference type="EMBL" id="PRKQ01000003">
    <property type="protein sequence ID" value="PPB10901.1"/>
    <property type="molecule type" value="Genomic_DNA"/>
</dbReference>
<keyword evidence="2" id="KW-0229">DNA integration</keyword>
<evidence type="ECO:0000256" key="3">
    <source>
        <dbReference type="ARBA" id="ARBA00023125"/>
    </source>
</evidence>
<dbReference type="InterPro" id="IPR011010">
    <property type="entry name" value="DNA_brk_join_enz"/>
</dbReference>
<evidence type="ECO:0000256" key="5">
    <source>
        <dbReference type="PROSITE-ProRule" id="PRU01248"/>
    </source>
</evidence>
<dbReference type="InterPro" id="IPR050090">
    <property type="entry name" value="Tyrosine_recombinase_XerCD"/>
</dbReference>
<dbReference type="InterPro" id="IPR004107">
    <property type="entry name" value="Integrase_SAM-like_N"/>
</dbReference>
<feature type="domain" description="Core-binding (CB)" evidence="7">
    <location>
        <begin position="1"/>
        <end position="87"/>
    </location>
</feature>
<dbReference type="PANTHER" id="PTHR30349:SF41">
    <property type="entry name" value="INTEGRASE_RECOMBINASE PROTEIN MJ0367-RELATED"/>
    <property type="match status" value="1"/>
</dbReference>
<dbReference type="InterPro" id="IPR044068">
    <property type="entry name" value="CB"/>
</dbReference>
<comment type="caution">
    <text evidence="8">The sequence shown here is derived from an EMBL/GenBank/DDBJ whole genome shotgun (WGS) entry which is preliminary data.</text>
</comment>
<reference evidence="8 9" key="1">
    <citation type="submission" date="2018-02" db="EMBL/GenBank/DDBJ databases">
        <title>Comparative analysis of genomes of three Brevibacillus laterosporus strains producers of potent antimicrobials isolated from silage.</title>
        <authorList>
            <person name="Kojic M."/>
            <person name="Miljkovic M."/>
            <person name="Studholme D."/>
            <person name="Filipic B."/>
        </authorList>
    </citation>
    <scope>NUCLEOTIDE SEQUENCE [LARGE SCALE GENOMIC DNA]</scope>
    <source>
        <strain evidence="8 9">BGSP11</strain>
    </source>
</reference>
<dbReference type="GO" id="GO:0006310">
    <property type="term" value="P:DNA recombination"/>
    <property type="evidence" value="ECO:0007669"/>
    <property type="project" value="UniProtKB-KW"/>
</dbReference>
<keyword evidence="4" id="KW-0233">DNA recombination</keyword>
<gene>
    <name evidence="8" type="ORF">C4A77_04555</name>
</gene>
<dbReference type="Pfam" id="PF00589">
    <property type="entry name" value="Phage_integrase"/>
    <property type="match status" value="1"/>
</dbReference>
<organism evidence="8 9">
    <name type="scientific">Brevibacillus laterosporus</name>
    <name type="common">Bacillus laterosporus</name>
    <dbReference type="NCBI Taxonomy" id="1465"/>
    <lineage>
        <taxon>Bacteria</taxon>
        <taxon>Bacillati</taxon>
        <taxon>Bacillota</taxon>
        <taxon>Bacilli</taxon>
        <taxon>Bacillales</taxon>
        <taxon>Paenibacillaceae</taxon>
        <taxon>Brevibacillus</taxon>
    </lineage>
</organism>
<proteinExistence type="inferred from homology"/>
<dbReference type="InterPro" id="IPR002104">
    <property type="entry name" value="Integrase_catalytic"/>
</dbReference>
<evidence type="ECO:0000313" key="8">
    <source>
        <dbReference type="EMBL" id="PPB10901.1"/>
    </source>
</evidence>
<evidence type="ECO:0000256" key="4">
    <source>
        <dbReference type="ARBA" id="ARBA00023172"/>
    </source>
</evidence>
<sequence length="290" mass="33070">MGDDMLDVYFNHLAATGKSDNTIKTYRRQLTNFFTWLESNSECNDPKSLTSIDAVEYRRYLQETKKLKPASVNTALATIEAFCIWMQKEGYINHNPLADVKRVEQVQEAPKWLSKNEKYRVIRTALNEKNKRNVAIILTLLMTGLRAEELINLQPEDVLISERKGSLIVRSGKGNKRRVVPIPNDLRKCLGEYLVTENATGKWLFRSQRADQLTYDGLYNLCVTIGKKANVEALTPHILRHTYGHDLVVSGVRIDIVAKLMGHSKIDTTLIYTQPGEEELQNAVEKISFT</sequence>
<dbReference type="CDD" id="cd00397">
    <property type="entry name" value="DNA_BRE_C"/>
    <property type="match status" value="1"/>
</dbReference>
<dbReference type="InterPro" id="IPR013762">
    <property type="entry name" value="Integrase-like_cat_sf"/>
</dbReference>
<dbReference type="AlphaFoldDB" id="A0AAP8U6T7"/>